<accession>H1Y2C2</accession>
<dbReference type="InterPro" id="IPR037053">
    <property type="entry name" value="Phage_tail_collar_dom_sf"/>
</dbReference>
<dbReference type="EMBL" id="CM001403">
    <property type="protein sequence ID" value="EHQ27902.1"/>
    <property type="molecule type" value="Genomic_DNA"/>
</dbReference>
<feature type="domain" description="Phage tail collar" evidence="1">
    <location>
        <begin position="6"/>
        <end position="60"/>
    </location>
</feature>
<keyword evidence="3" id="KW-1185">Reference proteome</keyword>
<dbReference type="AlphaFoldDB" id="H1Y2C2"/>
<sequence length="192" mass="20593">MDAFIGEIRPFAFNWAPQDWLLCNGQPVNQNQYMPLYSVIGTIYGSVQTGSFNLPNLMGHALIGSGQSTASGIIYQIPTKEGTEGVTLSQLEMPAHTHTFNGAVGGGTLRKDAPVDNTYYLTNYALKPTATTFTPAQGYVANPPSPPNMPLNLNSISVAGGTNGITASHENRQPFLGIAYYICTVGYYPVKP</sequence>
<dbReference type="STRING" id="714943.Mucpa_3805"/>
<dbReference type="InterPro" id="IPR011083">
    <property type="entry name" value="Phage_tail_collar_dom"/>
</dbReference>
<evidence type="ECO:0000313" key="3">
    <source>
        <dbReference type="Proteomes" id="UP000002774"/>
    </source>
</evidence>
<proteinExistence type="predicted"/>
<dbReference type="Gene3D" id="3.90.1340.10">
    <property type="entry name" value="Phage tail collar domain"/>
    <property type="match status" value="1"/>
</dbReference>
<organism evidence="2 3">
    <name type="scientific">Mucilaginibacter paludis DSM 18603</name>
    <dbReference type="NCBI Taxonomy" id="714943"/>
    <lineage>
        <taxon>Bacteria</taxon>
        <taxon>Pseudomonadati</taxon>
        <taxon>Bacteroidota</taxon>
        <taxon>Sphingobacteriia</taxon>
        <taxon>Sphingobacteriales</taxon>
        <taxon>Sphingobacteriaceae</taxon>
        <taxon>Mucilaginibacter</taxon>
    </lineage>
</organism>
<evidence type="ECO:0000313" key="2">
    <source>
        <dbReference type="EMBL" id="EHQ27902.1"/>
    </source>
</evidence>
<dbReference type="OrthoDB" id="9810174at2"/>
<gene>
    <name evidence="2" type="ORF">Mucpa_3805</name>
</gene>
<reference evidence="2" key="1">
    <citation type="submission" date="2011-09" db="EMBL/GenBank/DDBJ databases">
        <title>The permanent draft genome of Mucilaginibacter paludis DSM 18603.</title>
        <authorList>
            <consortium name="US DOE Joint Genome Institute (JGI-PGF)"/>
            <person name="Lucas S."/>
            <person name="Han J."/>
            <person name="Lapidus A."/>
            <person name="Bruce D."/>
            <person name="Goodwin L."/>
            <person name="Pitluck S."/>
            <person name="Peters L."/>
            <person name="Kyrpides N."/>
            <person name="Mavromatis K."/>
            <person name="Ivanova N."/>
            <person name="Mikhailova N."/>
            <person name="Held B."/>
            <person name="Detter J.C."/>
            <person name="Tapia R."/>
            <person name="Han C."/>
            <person name="Land M."/>
            <person name="Hauser L."/>
            <person name="Markowitz V."/>
            <person name="Cheng J.-F."/>
            <person name="Hugenholtz P."/>
            <person name="Woyke T."/>
            <person name="Wu D."/>
            <person name="Tindall B."/>
            <person name="Brambilla E."/>
            <person name="Klenk H.-P."/>
            <person name="Eisen J.A."/>
        </authorList>
    </citation>
    <scope>NUCLEOTIDE SEQUENCE [LARGE SCALE GENOMIC DNA]</scope>
    <source>
        <strain evidence="2">DSM 18603</strain>
    </source>
</reference>
<dbReference type="HOGENOM" id="CLU_087872_1_1_10"/>
<dbReference type="Pfam" id="PF07484">
    <property type="entry name" value="Collar"/>
    <property type="match status" value="1"/>
</dbReference>
<evidence type="ECO:0000259" key="1">
    <source>
        <dbReference type="Pfam" id="PF07484"/>
    </source>
</evidence>
<dbReference type="eggNOG" id="COG4675">
    <property type="taxonomic scope" value="Bacteria"/>
</dbReference>
<dbReference type="Proteomes" id="UP000002774">
    <property type="component" value="Chromosome"/>
</dbReference>
<dbReference type="RefSeq" id="WP_008508535.1">
    <property type="nucleotide sequence ID" value="NZ_CM001403.1"/>
</dbReference>
<protein>
    <submittedName>
        <fullName evidence="2">Tail Collar domain protein</fullName>
    </submittedName>
</protein>
<dbReference type="SUPFAM" id="SSF88874">
    <property type="entry name" value="Receptor-binding domain of short tail fibre protein gp12"/>
    <property type="match status" value="1"/>
</dbReference>
<name>H1Y2C2_9SPHI</name>